<evidence type="ECO:0000313" key="2">
    <source>
        <dbReference type="Proteomes" id="UP000033109"/>
    </source>
</evidence>
<dbReference type="SUPFAM" id="SSF48452">
    <property type="entry name" value="TPR-like"/>
    <property type="match status" value="1"/>
</dbReference>
<dbReference type="PATRIC" id="fig|400092.3.peg.4618"/>
<evidence type="ECO:0000313" key="1">
    <source>
        <dbReference type="EMBL" id="AKD05100.1"/>
    </source>
</evidence>
<gene>
    <name evidence="1" type="ORF">PKOR_21000</name>
</gene>
<dbReference type="Pfam" id="PF12771">
    <property type="entry name" value="SusD-like_2"/>
    <property type="match status" value="1"/>
</dbReference>
<name>A0A0E3ZGS4_9BACT</name>
<organism evidence="1 2">
    <name type="scientific">Pontibacter korlensis</name>
    <dbReference type="NCBI Taxonomy" id="400092"/>
    <lineage>
        <taxon>Bacteria</taxon>
        <taxon>Pseudomonadati</taxon>
        <taxon>Bacteroidota</taxon>
        <taxon>Cytophagia</taxon>
        <taxon>Cytophagales</taxon>
        <taxon>Hymenobacteraceae</taxon>
        <taxon>Pontibacter</taxon>
    </lineage>
</organism>
<dbReference type="STRING" id="400092.PKOR_21000"/>
<dbReference type="InterPro" id="IPR011990">
    <property type="entry name" value="TPR-like_helical_dom_sf"/>
</dbReference>
<protein>
    <recommendedName>
        <fullName evidence="3">SusD/RagB family nutrient-binding outer membrane lipoprotein</fullName>
    </recommendedName>
</protein>
<dbReference type="OrthoDB" id="622163at2"/>
<dbReference type="HOGENOM" id="CLU_025928_1_0_10"/>
<dbReference type="EMBL" id="CP009621">
    <property type="protein sequence ID" value="AKD05100.1"/>
    <property type="molecule type" value="Genomic_DNA"/>
</dbReference>
<dbReference type="Proteomes" id="UP000033109">
    <property type="component" value="Chromosome"/>
</dbReference>
<reference evidence="1 2" key="1">
    <citation type="journal article" date="2015" name="Sci. Rep.">
        <title>Unraveling adaptation of Pontibacter korlensis to radiation and infertility in desert through complete genome and comparative transcriptomic analysis.</title>
        <authorList>
            <person name="Dai J."/>
            <person name="Dai W."/>
            <person name="Qiu C."/>
            <person name="Yang Z."/>
            <person name="Zhang Y."/>
            <person name="Zhou M."/>
            <person name="Zhang L."/>
            <person name="Fang C."/>
            <person name="Gao Q."/>
            <person name="Yang Q."/>
            <person name="Li X."/>
            <person name="Wang Z."/>
            <person name="Wang Z."/>
            <person name="Jia Z."/>
            <person name="Chen X."/>
        </authorList>
    </citation>
    <scope>NUCLEOTIDE SEQUENCE [LARGE SCALE GENOMIC DNA]</scope>
    <source>
        <strain evidence="1 2">X14-1T</strain>
    </source>
</reference>
<dbReference type="KEGG" id="pko:PKOR_21000"/>
<accession>A0A0E3ZGS4</accession>
<dbReference type="Gene3D" id="1.25.40.390">
    <property type="match status" value="1"/>
</dbReference>
<dbReference type="InterPro" id="IPR041662">
    <property type="entry name" value="SusD-like_2"/>
</dbReference>
<keyword evidence="2" id="KW-1185">Reference proteome</keyword>
<evidence type="ECO:0008006" key="3">
    <source>
        <dbReference type="Google" id="ProtNLM"/>
    </source>
</evidence>
<proteinExistence type="predicted"/>
<sequence length="465" mass="51888">MKKKLYIVLMSCLGLWSCDDFDDLNVNPNLPSEASGTQLIANAELSLPSLSASPTGEFLAQYLAETQYVTASLYPAGGTSFYWLYEGPLMNLQAVLDNAESLSGNDGPIANQLAVAKILKAYYFWHITDRWGDVPYTEALQGANNFTPQYDTQESIYNSLFALLDEADNQIVSGSITNDIIYGGNMAKWQKLGNTIRLLMALRLSEVDPSKASAEFNKALEAGVMTSNDDNLVFHHLADANNQNYWYGQWIALNREWWALTETLVDEMKPVNDPRLAVYGQPARETGEYVGLNFGETQNMNTDDYSLLGPAIYAQDAPIYLVTYAQVLFAQAEAAKRGWIPGGDAEAEALYNEAVEQSVLQWTASTDGVEELLSQPELAYDPARAIEQIATQRWVHLFMHGYEAWAEYRRTGYPNNLVAPGGAAVPNRQMYPDLEAQNNSVNYNEAIQRQFEGTDGLYGQLWWDK</sequence>
<dbReference type="AlphaFoldDB" id="A0A0E3ZGS4"/>
<dbReference type="RefSeq" id="WP_046313293.1">
    <property type="nucleotide sequence ID" value="NZ_CBCSCY010000028.1"/>
</dbReference>